<dbReference type="Proteomes" id="UP000790377">
    <property type="component" value="Unassembled WGS sequence"/>
</dbReference>
<reference evidence="1" key="1">
    <citation type="journal article" date="2021" name="New Phytol.">
        <title>Evolutionary innovations through gain and loss of genes in the ectomycorrhizal Boletales.</title>
        <authorList>
            <person name="Wu G."/>
            <person name="Miyauchi S."/>
            <person name="Morin E."/>
            <person name="Kuo A."/>
            <person name="Drula E."/>
            <person name="Varga T."/>
            <person name="Kohler A."/>
            <person name="Feng B."/>
            <person name="Cao Y."/>
            <person name="Lipzen A."/>
            <person name="Daum C."/>
            <person name="Hundley H."/>
            <person name="Pangilinan J."/>
            <person name="Johnson J."/>
            <person name="Barry K."/>
            <person name="LaButti K."/>
            <person name="Ng V."/>
            <person name="Ahrendt S."/>
            <person name="Min B."/>
            <person name="Choi I.G."/>
            <person name="Park H."/>
            <person name="Plett J.M."/>
            <person name="Magnuson J."/>
            <person name="Spatafora J.W."/>
            <person name="Nagy L.G."/>
            <person name="Henrissat B."/>
            <person name="Grigoriev I.V."/>
            <person name="Yang Z.L."/>
            <person name="Xu J."/>
            <person name="Martin F.M."/>
        </authorList>
    </citation>
    <scope>NUCLEOTIDE SEQUENCE</scope>
    <source>
        <strain evidence="1">ATCC 28755</strain>
    </source>
</reference>
<accession>A0ACB8AJM8</accession>
<evidence type="ECO:0000313" key="2">
    <source>
        <dbReference type="Proteomes" id="UP000790377"/>
    </source>
</evidence>
<keyword evidence="2" id="KW-1185">Reference proteome</keyword>
<evidence type="ECO:0000313" key="1">
    <source>
        <dbReference type="EMBL" id="KAH7913480.1"/>
    </source>
</evidence>
<proteinExistence type="predicted"/>
<protein>
    <submittedName>
        <fullName evidence="1">Uncharacterized protein</fullName>
    </submittedName>
</protein>
<comment type="caution">
    <text evidence="1">The sequence shown here is derived from an EMBL/GenBank/DDBJ whole genome shotgun (WGS) entry which is preliminary data.</text>
</comment>
<name>A0ACB8AJM8_9AGAM</name>
<organism evidence="1 2">
    <name type="scientific">Hygrophoropsis aurantiaca</name>
    <dbReference type="NCBI Taxonomy" id="72124"/>
    <lineage>
        <taxon>Eukaryota</taxon>
        <taxon>Fungi</taxon>
        <taxon>Dikarya</taxon>
        <taxon>Basidiomycota</taxon>
        <taxon>Agaricomycotina</taxon>
        <taxon>Agaricomycetes</taxon>
        <taxon>Agaricomycetidae</taxon>
        <taxon>Boletales</taxon>
        <taxon>Coniophorineae</taxon>
        <taxon>Hygrophoropsidaceae</taxon>
        <taxon>Hygrophoropsis</taxon>
    </lineage>
</organism>
<dbReference type="EMBL" id="MU267630">
    <property type="protein sequence ID" value="KAH7913480.1"/>
    <property type="molecule type" value="Genomic_DNA"/>
</dbReference>
<gene>
    <name evidence="1" type="ORF">BJ138DRAFT_1221169</name>
</gene>
<sequence length="166" mass="17500">MFVMFYFVAIFMTVVTGLSPSKSGIQLLFFAPGMTAGFGIVLFHSFDQTLQTAIMTAGLGLIQMAMQKNVQGMVDGFMAMTGAGVGLTAGSLAVHARFAQPNHVATVNALMPFCFTVMNAKIKSYIITQIRSGTLSASDLETLANLFAGGGFDSLQTLDGFSSGVQ</sequence>